<sequence length="198" mass="22566">MKVLDLTHELTNDIVVYPGAPQPVIEQAFSVEKDGYHEMSLTFTTHIGTHLDTPKHMIVGARGLSDYEVGDFCGRARCVRIEEIEDTNLEGIDYLLFYTGWDRYWNTDEYFKDFPIMSQRAIEKIANSDLKGIGMDVISVDPVTSVEFEVHHALLKEDKIIVENLRGLEELIDKEFTFTCFPLKFEGEGCPIRATAIL</sequence>
<dbReference type="PANTHER" id="PTHR31118">
    <property type="entry name" value="CYCLASE-LIKE PROTEIN 2"/>
    <property type="match status" value="1"/>
</dbReference>
<dbReference type="PANTHER" id="PTHR31118:SF12">
    <property type="entry name" value="CYCLASE-LIKE PROTEIN 2"/>
    <property type="match status" value="1"/>
</dbReference>
<dbReference type="InterPro" id="IPR037175">
    <property type="entry name" value="KFase_sf"/>
</dbReference>
<reference evidence="1" key="1">
    <citation type="submission" date="2022-12" db="EMBL/GenBank/DDBJ databases">
        <title>Reference genome sequencing for broad-spectrum identification of bacterial and archaeal isolates by mass spectrometry.</title>
        <authorList>
            <person name="Sekiguchi Y."/>
            <person name="Tourlousse D.M."/>
        </authorList>
    </citation>
    <scope>NUCLEOTIDE SEQUENCE</scope>
    <source>
        <strain evidence="1">10succ1</strain>
    </source>
</reference>
<dbReference type="InterPro" id="IPR007325">
    <property type="entry name" value="KFase/CYL"/>
</dbReference>
<organism evidence="1 2">
    <name type="scientific">Propionigenium maris DSM 9537</name>
    <dbReference type="NCBI Taxonomy" id="1123000"/>
    <lineage>
        <taxon>Bacteria</taxon>
        <taxon>Fusobacteriati</taxon>
        <taxon>Fusobacteriota</taxon>
        <taxon>Fusobacteriia</taxon>
        <taxon>Fusobacteriales</taxon>
        <taxon>Fusobacteriaceae</taxon>
        <taxon>Propionigenium</taxon>
    </lineage>
</organism>
<protein>
    <submittedName>
        <fullName evidence="1">Cyclase</fullName>
    </submittedName>
</protein>
<name>A0A9W6GIJ5_9FUSO</name>
<keyword evidence="2" id="KW-1185">Reference proteome</keyword>
<accession>A0A9W6GIJ5</accession>
<dbReference type="AlphaFoldDB" id="A0A9W6GIJ5"/>
<dbReference type="GO" id="GO:0019441">
    <property type="term" value="P:L-tryptophan catabolic process to kynurenine"/>
    <property type="evidence" value="ECO:0007669"/>
    <property type="project" value="InterPro"/>
</dbReference>
<dbReference type="SUPFAM" id="SSF102198">
    <property type="entry name" value="Putative cyclase"/>
    <property type="match status" value="1"/>
</dbReference>
<dbReference type="RefSeq" id="WP_281832628.1">
    <property type="nucleotide sequence ID" value="NZ_BSDY01000001.1"/>
</dbReference>
<evidence type="ECO:0000313" key="1">
    <source>
        <dbReference type="EMBL" id="GLI54712.1"/>
    </source>
</evidence>
<dbReference type="Pfam" id="PF04199">
    <property type="entry name" value="Cyclase"/>
    <property type="match status" value="1"/>
</dbReference>
<evidence type="ECO:0000313" key="2">
    <source>
        <dbReference type="Proteomes" id="UP001144471"/>
    </source>
</evidence>
<comment type="caution">
    <text evidence="1">The sequence shown here is derived from an EMBL/GenBank/DDBJ whole genome shotgun (WGS) entry which is preliminary data.</text>
</comment>
<proteinExistence type="predicted"/>
<gene>
    <name evidence="1" type="ORF">PM10SUCC1_02270</name>
</gene>
<dbReference type="GO" id="GO:0004061">
    <property type="term" value="F:arylformamidase activity"/>
    <property type="evidence" value="ECO:0007669"/>
    <property type="project" value="InterPro"/>
</dbReference>
<dbReference type="Gene3D" id="3.50.30.50">
    <property type="entry name" value="Putative cyclase"/>
    <property type="match status" value="1"/>
</dbReference>
<dbReference type="EMBL" id="BSDY01000001">
    <property type="protein sequence ID" value="GLI54712.1"/>
    <property type="molecule type" value="Genomic_DNA"/>
</dbReference>
<dbReference type="Proteomes" id="UP001144471">
    <property type="component" value="Unassembled WGS sequence"/>
</dbReference>